<dbReference type="Proteomes" id="UP000554482">
    <property type="component" value="Unassembled WGS sequence"/>
</dbReference>
<evidence type="ECO:0000313" key="1">
    <source>
        <dbReference type="EMBL" id="KAF5186216.1"/>
    </source>
</evidence>
<sequence length="99" mass="10807">MPACKTHSNYELGKIVGERLIEMEPKDVGPYVLLLNMYAMEVVELGEIATTRICAMILLTAINSADLQSLAFAFGRGCAINLCKHGLDLSLGGNFKFLK</sequence>
<organism evidence="1 2">
    <name type="scientific">Thalictrum thalictroides</name>
    <name type="common">Rue-anemone</name>
    <name type="synonym">Anemone thalictroides</name>
    <dbReference type="NCBI Taxonomy" id="46969"/>
    <lineage>
        <taxon>Eukaryota</taxon>
        <taxon>Viridiplantae</taxon>
        <taxon>Streptophyta</taxon>
        <taxon>Embryophyta</taxon>
        <taxon>Tracheophyta</taxon>
        <taxon>Spermatophyta</taxon>
        <taxon>Magnoliopsida</taxon>
        <taxon>Ranunculales</taxon>
        <taxon>Ranunculaceae</taxon>
        <taxon>Thalictroideae</taxon>
        <taxon>Thalictrum</taxon>
    </lineage>
</organism>
<protein>
    <recommendedName>
        <fullName evidence="3">Pentatricopeptide repeat-containing protein</fullName>
    </recommendedName>
</protein>
<proteinExistence type="predicted"/>
<name>A0A7J6VM77_THATH</name>
<reference evidence="1 2" key="1">
    <citation type="submission" date="2020-06" db="EMBL/GenBank/DDBJ databases">
        <title>Transcriptomic and genomic resources for Thalictrum thalictroides and T. hernandezii: Facilitating candidate gene discovery in an emerging model plant lineage.</title>
        <authorList>
            <person name="Arias T."/>
            <person name="Riano-Pachon D.M."/>
            <person name="Di Stilio V.S."/>
        </authorList>
    </citation>
    <scope>NUCLEOTIDE SEQUENCE [LARGE SCALE GENOMIC DNA]</scope>
    <source>
        <strain evidence="2">cv. WT478/WT964</strain>
        <tissue evidence="1">Leaves</tissue>
    </source>
</reference>
<dbReference type="InterPro" id="IPR046848">
    <property type="entry name" value="E_motif"/>
</dbReference>
<accession>A0A7J6VM77</accession>
<comment type="caution">
    <text evidence="1">The sequence shown here is derived from an EMBL/GenBank/DDBJ whole genome shotgun (WGS) entry which is preliminary data.</text>
</comment>
<keyword evidence="2" id="KW-1185">Reference proteome</keyword>
<dbReference type="OrthoDB" id="1717429at2759"/>
<dbReference type="AlphaFoldDB" id="A0A7J6VM77"/>
<dbReference type="EMBL" id="JABWDY010029657">
    <property type="protein sequence ID" value="KAF5186216.1"/>
    <property type="molecule type" value="Genomic_DNA"/>
</dbReference>
<evidence type="ECO:0000313" key="2">
    <source>
        <dbReference type="Proteomes" id="UP000554482"/>
    </source>
</evidence>
<gene>
    <name evidence="1" type="ORF">FRX31_024198</name>
</gene>
<evidence type="ECO:0008006" key="3">
    <source>
        <dbReference type="Google" id="ProtNLM"/>
    </source>
</evidence>
<dbReference type="Pfam" id="PF20431">
    <property type="entry name" value="E_motif"/>
    <property type="match status" value="1"/>
</dbReference>